<evidence type="ECO:0000313" key="1">
    <source>
        <dbReference type="EMBL" id="AVO25089.1"/>
    </source>
</evidence>
<dbReference type="RefSeq" id="YP_010059183.1">
    <property type="nucleotide sequence ID" value="NC_054724.1"/>
</dbReference>
<dbReference type="KEGG" id="vg:64766414"/>
<reference evidence="2" key="1">
    <citation type="submission" date="2018-02" db="EMBL/GenBank/DDBJ databases">
        <authorList>
            <person name="Cohen D.B."/>
            <person name="Kent A.D."/>
        </authorList>
    </citation>
    <scope>NUCLEOTIDE SEQUENCE [LARGE SCALE GENOMIC DNA]</scope>
</reference>
<keyword evidence="2" id="KW-1185">Reference proteome</keyword>
<name>A0A2P1JXN1_9CAUD</name>
<dbReference type="Proteomes" id="UP000241290">
    <property type="component" value="Genome"/>
</dbReference>
<protein>
    <submittedName>
        <fullName evidence="1">Uncharacterized protein</fullName>
    </submittedName>
</protein>
<dbReference type="GeneID" id="64766414"/>
<proteinExistence type="predicted"/>
<organism evidence="1 2">
    <name type="scientific">Rhodococcus phage Finch</name>
    <dbReference type="NCBI Taxonomy" id="2094144"/>
    <lineage>
        <taxon>Viruses</taxon>
        <taxon>Duplodnaviria</taxon>
        <taxon>Heunggongvirae</taxon>
        <taxon>Uroviricota</taxon>
        <taxon>Caudoviricetes</taxon>
        <taxon>Finchvirus</taxon>
        <taxon>Finchvirus finch</taxon>
    </lineage>
</organism>
<dbReference type="EMBL" id="MG962366">
    <property type="protein sequence ID" value="AVO25089.1"/>
    <property type="molecule type" value="Genomic_DNA"/>
</dbReference>
<gene>
    <name evidence="1" type="primary">161</name>
    <name evidence="1" type="ORF">SEA_FINCH_161</name>
</gene>
<accession>A0A2P1JXN1</accession>
<evidence type="ECO:0000313" key="2">
    <source>
        <dbReference type="Proteomes" id="UP000241290"/>
    </source>
</evidence>
<sequence>MTQPLTKYQVNDQVVFQGRVWTVKEVGSRRRPNRHLQPMYLLQAPYQHHTRKGCKPVKRFTYTYQPTATIRRA</sequence>